<dbReference type="GeneID" id="36589797"/>
<dbReference type="InterPro" id="IPR050360">
    <property type="entry name" value="MFS_Sugar_Transporters"/>
</dbReference>
<feature type="transmembrane region" description="Helical" evidence="6">
    <location>
        <begin position="131"/>
        <end position="153"/>
    </location>
</feature>
<feature type="transmembrane region" description="Helical" evidence="6">
    <location>
        <begin position="63"/>
        <end position="82"/>
    </location>
</feature>
<reference evidence="8 9" key="1">
    <citation type="submission" date="2016-04" db="EMBL/GenBank/DDBJ databases">
        <title>A degradative enzymes factory behind the ericoid mycorrhizal symbiosis.</title>
        <authorList>
            <consortium name="DOE Joint Genome Institute"/>
            <person name="Martino E."/>
            <person name="Morin E."/>
            <person name="Grelet G."/>
            <person name="Kuo A."/>
            <person name="Kohler A."/>
            <person name="Daghino S."/>
            <person name="Barry K."/>
            <person name="Choi C."/>
            <person name="Cichocki N."/>
            <person name="Clum A."/>
            <person name="Copeland A."/>
            <person name="Hainaut M."/>
            <person name="Haridas S."/>
            <person name="Labutti K."/>
            <person name="Lindquist E."/>
            <person name="Lipzen A."/>
            <person name="Khouja H.-R."/>
            <person name="Murat C."/>
            <person name="Ohm R."/>
            <person name="Olson A."/>
            <person name="Spatafora J."/>
            <person name="Veneault-Fourrey C."/>
            <person name="Henrissat B."/>
            <person name="Grigoriev I."/>
            <person name="Martin F."/>
            <person name="Perotto S."/>
        </authorList>
    </citation>
    <scope>NUCLEOTIDE SEQUENCE [LARGE SCALE GENOMIC DNA]</scope>
    <source>
        <strain evidence="8 9">E</strain>
    </source>
</reference>
<dbReference type="RefSeq" id="XP_024728300.1">
    <property type="nucleotide sequence ID" value="XM_024881720.1"/>
</dbReference>
<evidence type="ECO:0000256" key="5">
    <source>
        <dbReference type="ARBA" id="ARBA00023136"/>
    </source>
</evidence>
<dbReference type="PANTHER" id="PTHR48022">
    <property type="entry name" value="PLASTIDIC GLUCOSE TRANSPORTER 4"/>
    <property type="match status" value="1"/>
</dbReference>
<dbReference type="InterPro" id="IPR005829">
    <property type="entry name" value="Sugar_transporter_CS"/>
</dbReference>
<evidence type="ECO:0000256" key="2">
    <source>
        <dbReference type="ARBA" id="ARBA00010992"/>
    </source>
</evidence>
<feature type="transmembrane region" description="Helical" evidence="6">
    <location>
        <begin position="94"/>
        <end position="119"/>
    </location>
</feature>
<dbReference type="AlphaFoldDB" id="A0A2J6SKV1"/>
<gene>
    <name evidence="8" type="ORF">K444DRAFT_620506</name>
</gene>
<dbReference type="SUPFAM" id="SSF103473">
    <property type="entry name" value="MFS general substrate transporter"/>
    <property type="match status" value="1"/>
</dbReference>
<comment type="similarity">
    <text evidence="2">Belongs to the major facilitator superfamily. Sugar transporter (TC 2.A.1.1) family.</text>
</comment>
<name>A0A2J6SKV1_9HELO</name>
<dbReference type="PANTHER" id="PTHR48022:SF20">
    <property type="entry name" value="MAJOR FACILITATOR SUPERFAMILY (MFS) PROFILE DOMAIN-CONTAINING PROTEIN-RELATED"/>
    <property type="match status" value="1"/>
</dbReference>
<comment type="subcellular location">
    <subcellularLocation>
        <location evidence="1">Membrane</location>
        <topology evidence="1">Multi-pass membrane protein</topology>
    </subcellularLocation>
</comment>
<dbReference type="InParanoid" id="A0A2J6SKV1"/>
<dbReference type="Gene3D" id="1.20.1250.20">
    <property type="entry name" value="MFS general substrate transporter like domains"/>
    <property type="match status" value="1"/>
</dbReference>
<keyword evidence="5 6" id="KW-0472">Membrane</keyword>
<evidence type="ECO:0000256" key="3">
    <source>
        <dbReference type="ARBA" id="ARBA00022692"/>
    </source>
</evidence>
<dbReference type="PROSITE" id="PS50850">
    <property type="entry name" value="MFS"/>
    <property type="match status" value="1"/>
</dbReference>
<dbReference type="GO" id="GO:0005351">
    <property type="term" value="F:carbohydrate:proton symporter activity"/>
    <property type="evidence" value="ECO:0007669"/>
    <property type="project" value="TreeGrafter"/>
</dbReference>
<dbReference type="OrthoDB" id="5399138at2759"/>
<feature type="transmembrane region" description="Helical" evidence="6">
    <location>
        <begin position="30"/>
        <end position="51"/>
    </location>
</feature>
<evidence type="ECO:0000259" key="7">
    <source>
        <dbReference type="PROSITE" id="PS50850"/>
    </source>
</evidence>
<dbReference type="InterPro" id="IPR036259">
    <property type="entry name" value="MFS_trans_sf"/>
</dbReference>
<dbReference type="PROSITE" id="PS00216">
    <property type="entry name" value="SUGAR_TRANSPORT_1"/>
    <property type="match status" value="1"/>
</dbReference>
<evidence type="ECO:0000256" key="1">
    <source>
        <dbReference type="ARBA" id="ARBA00004141"/>
    </source>
</evidence>
<dbReference type="InterPro" id="IPR020846">
    <property type="entry name" value="MFS_dom"/>
</dbReference>
<accession>A0A2J6SKV1</accession>
<evidence type="ECO:0000256" key="6">
    <source>
        <dbReference type="SAM" id="Phobius"/>
    </source>
</evidence>
<dbReference type="Pfam" id="PF00083">
    <property type="entry name" value="Sugar_tr"/>
    <property type="match status" value="1"/>
</dbReference>
<dbReference type="Proteomes" id="UP000235371">
    <property type="component" value="Unassembled WGS sequence"/>
</dbReference>
<protein>
    <submittedName>
        <fullName evidence="8">General substrate transporter</fullName>
    </submittedName>
</protein>
<feature type="transmembrane region" description="Helical" evidence="6">
    <location>
        <begin position="159"/>
        <end position="180"/>
    </location>
</feature>
<organism evidence="8 9">
    <name type="scientific">Hyaloscypha bicolor E</name>
    <dbReference type="NCBI Taxonomy" id="1095630"/>
    <lineage>
        <taxon>Eukaryota</taxon>
        <taxon>Fungi</taxon>
        <taxon>Dikarya</taxon>
        <taxon>Ascomycota</taxon>
        <taxon>Pezizomycotina</taxon>
        <taxon>Leotiomycetes</taxon>
        <taxon>Helotiales</taxon>
        <taxon>Hyaloscyphaceae</taxon>
        <taxon>Hyaloscypha</taxon>
        <taxon>Hyaloscypha bicolor</taxon>
    </lineage>
</organism>
<sequence length="234" mass="24717">MGMQQASGIDGVLYYAPLLFASAGLKSSTAAFLASGISALLIFIVTIPAFLFADSWGRKTSSIVGGSAQVLSMFTIGSLYAAGAVHAGHGAARWVVIILIYLFALAFSGTWGVCFRVYVSEIQSPKTRAGAASLALSANWVVNWTIAFTTPIFLARSTYGVYFFFGGCTAVTVAVCVVAMPETRGKSLEDIDESFRGYKGMSSRGAGVFGLRSMENSDTEGSVEEVRFPTSVKA</sequence>
<proteinExistence type="inferred from homology"/>
<feature type="domain" description="Major facilitator superfamily (MFS) profile" evidence="7">
    <location>
        <begin position="1"/>
        <end position="184"/>
    </location>
</feature>
<evidence type="ECO:0000256" key="4">
    <source>
        <dbReference type="ARBA" id="ARBA00022989"/>
    </source>
</evidence>
<dbReference type="GO" id="GO:0016020">
    <property type="term" value="C:membrane"/>
    <property type="evidence" value="ECO:0007669"/>
    <property type="project" value="UniProtKB-SubCell"/>
</dbReference>
<dbReference type="EMBL" id="KZ613912">
    <property type="protein sequence ID" value="PMD51396.1"/>
    <property type="molecule type" value="Genomic_DNA"/>
</dbReference>
<keyword evidence="4 6" id="KW-1133">Transmembrane helix</keyword>
<evidence type="ECO:0000313" key="9">
    <source>
        <dbReference type="Proteomes" id="UP000235371"/>
    </source>
</evidence>
<keyword evidence="3 6" id="KW-0812">Transmembrane</keyword>
<keyword evidence="9" id="KW-1185">Reference proteome</keyword>
<evidence type="ECO:0000313" key="8">
    <source>
        <dbReference type="EMBL" id="PMD51396.1"/>
    </source>
</evidence>
<dbReference type="InterPro" id="IPR005828">
    <property type="entry name" value="MFS_sugar_transport-like"/>
</dbReference>